<proteinExistence type="predicted"/>
<name>A0AAJ1WSP8_9BACL</name>
<comment type="caution">
    <text evidence="1">The sequence shown here is derived from an EMBL/GenBank/DDBJ whole genome shotgun (WGS) entry which is preliminary data.</text>
</comment>
<sequence>MAEIFKAHCSNGINRLPHIKIVGEDEAIRYVILKKETYAEIILEDSRGCTVMKVENHEIVFPEKS</sequence>
<dbReference type="EMBL" id="JAUSUV010000007">
    <property type="protein sequence ID" value="MDQ0417608.1"/>
    <property type="molecule type" value="Genomic_DNA"/>
</dbReference>
<keyword evidence="2" id="KW-1185">Reference proteome</keyword>
<reference evidence="1 2" key="1">
    <citation type="submission" date="2023-07" db="EMBL/GenBank/DDBJ databases">
        <title>Genomic Encyclopedia of Type Strains, Phase IV (KMG-IV): sequencing the most valuable type-strain genomes for metagenomic binning, comparative biology and taxonomic classification.</title>
        <authorList>
            <person name="Goeker M."/>
        </authorList>
    </citation>
    <scope>NUCLEOTIDE SEQUENCE [LARGE SCALE GENOMIC DNA]</scope>
    <source>
        <strain evidence="1 2">DSM 46876</strain>
    </source>
</reference>
<gene>
    <name evidence="1" type="ORF">J2Z48_001781</name>
</gene>
<dbReference type="AlphaFoldDB" id="A0AAJ1WSP8"/>
<accession>A0AAJ1WSP8</accession>
<evidence type="ECO:0000313" key="1">
    <source>
        <dbReference type="EMBL" id="MDQ0417608.1"/>
    </source>
</evidence>
<organism evidence="1 2">
    <name type="scientific">Croceifilum oryzae</name>
    <dbReference type="NCBI Taxonomy" id="1553429"/>
    <lineage>
        <taxon>Bacteria</taxon>
        <taxon>Bacillati</taxon>
        <taxon>Bacillota</taxon>
        <taxon>Bacilli</taxon>
        <taxon>Bacillales</taxon>
        <taxon>Thermoactinomycetaceae</taxon>
        <taxon>Croceifilum</taxon>
    </lineage>
</organism>
<protein>
    <submittedName>
        <fullName evidence="1">Uncharacterized protein</fullName>
    </submittedName>
</protein>
<evidence type="ECO:0000313" key="2">
    <source>
        <dbReference type="Proteomes" id="UP001238450"/>
    </source>
</evidence>
<dbReference type="RefSeq" id="WP_307252757.1">
    <property type="nucleotide sequence ID" value="NZ_JAUSUV010000007.1"/>
</dbReference>
<dbReference type="Proteomes" id="UP001238450">
    <property type="component" value="Unassembled WGS sequence"/>
</dbReference>